<dbReference type="Proteomes" id="UP001154312">
    <property type="component" value="Unassembled WGS sequence"/>
</dbReference>
<accession>A0A9X4H6Y5</accession>
<organism evidence="1 2">
    <name type="scientific">Pelotomaculum isophthalicicum JI</name>
    <dbReference type="NCBI Taxonomy" id="947010"/>
    <lineage>
        <taxon>Bacteria</taxon>
        <taxon>Bacillati</taxon>
        <taxon>Bacillota</taxon>
        <taxon>Clostridia</taxon>
        <taxon>Eubacteriales</taxon>
        <taxon>Desulfotomaculaceae</taxon>
        <taxon>Pelotomaculum</taxon>
    </lineage>
</organism>
<comment type="caution">
    <text evidence="1">The sequence shown here is derived from an EMBL/GenBank/DDBJ whole genome shotgun (WGS) entry which is preliminary data.</text>
</comment>
<dbReference type="EMBL" id="JAKOAV010000030">
    <property type="protein sequence ID" value="MDF9409428.1"/>
    <property type="molecule type" value="Genomic_DNA"/>
</dbReference>
<reference evidence="1" key="1">
    <citation type="submission" date="2022-02" db="EMBL/GenBank/DDBJ databases">
        <authorList>
            <person name="Leng L."/>
        </authorList>
    </citation>
    <scope>NUCLEOTIDE SEQUENCE</scope>
    <source>
        <strain evidence="1">JI</strain>
    </source>
</reference>
<gene>
    <name evidence="1" type="ORF">L7E55_13865</name>
</gene>
<protein>
    <submittedName>
        <fullName evidence="1">Uncharacterized protein</fullName>
    </submittedName>
</protein>
<evidence type="ECO:0000313" key="1">
    <source>
        <dbReference type="EMBL" id="MDF9409428.1"/>
    </source>
</evidence>
<dbReference type="AlphaFoldDB" id="A0A9X4H6Y5"/>
<sequence>MLERLQANKGKKIVLELSNGRILNGTVIATDQKCVRLETDSGVGTIPVDRVQIIWEPVKRSLTEENMEVLAQKFRDSYNDPMGQQGSDPQAEIACTGFPAFTCSQSYICRPPDLCSFSFACPGRYVPGPPSTGGGCPIFLCGPFQFGQPCGPFQFGCRPFTFACGPFQFGQPCRPFTFACGPFQFGGSQCGTLGGFACPGQQFIGLVGSPGDAGAPVKPPGMVSEIAQETHMPPMDF</sequence>
<evidence type="ECO:0000313" key="2">
    <source>
        <dbReference type="Proteomes" id="UP001154312"/>
    </source>
</evidence>
<keyword evidence="2" id="KW-1185">Reference proteome</keyword>
<name>A0A9X4H6Y5_9FIRM</name>
<dbReference type="RefSeq" id="WP_277444888.1">
    <property type="nucleotide sequence ID" value="NZ_JAKOAV010000030.1"/>
</dbReference>
<dbReference type="CDD" id="cd00600">
    <property type="entry name" value="Sm_like"/>
    <property type="match status" value="1"/>
</dbReference>
<proteinExistence type="predicted"/>